<name>A0A5C5VZI5_9BACT</name>
<evidence type="ECO:0000313" key="2">
    <source>
        <dbReference type="Proteomes" id="UP000318995"/>
    </source>
</evidence>
<comment type="caution">
    <text evidence="1">The sequence shown here is derived from an EMBL/GenBank/DDBJ whole genome shotgun (WGS) entry which is preliminary data.</text>
</comment>
<keyword evidence="2" id="KW-1185">Reference proteome</keyword>
<dbReference type="AlphaFoldDB" id="A0A5C5VZI5"/>
<proteinExistence type="predicted"/>
<gene>
    <name evidence="1" type="ORF">Pla111_23340</name>
</gene>
<dbReference type="Proteomes" id="UP000318995">
    <property type="component" value="Unassembled WGS sequence"/>
</dbReference>
<dbReference type="EMBL" id="SJPH01000004">
    <property type="protein sequence ID" value="TWT43383.1"/>
    <property type="molecule type" value="Genomic_DNA"/>
</dbReference>
<reference evidence="1 2" key="1">
    <citation type="submission" date="2019-02" db="EMBL/GenBank/DDBJ databases">
        <title>Deep-cultivation of Planctomycetes and their phenomic and genomic characterization uncovers novel biology.</title>
        <authorList>
            <person name="Wiegand S."/>
            <person name="Jogler M."/>
            <person name="Boedeker C."/>
            <person name="Pinto D."/>
            <person name="Vollmers J."/>
            <person name="Rivas-Marin E."/>
            <person name="Kohn T."/>
            <person name="Peeters S.H."/>
            <person name="Heuer A."/>
            <person name="Rast P."/>
            <person name="Oberbeckmann S."/>
            <person name="Bunk B."/>
            <person name="Jeske O."/>
            <person name="Meyerdierks A."/>
            <person name="Storesund J.E."/>
            <person name="Kallscheuer N."/>
            <person name="Luecker S."/>
            <person name="Lage O.M."/>
            <person name="Pohl T."/>
            <person name="Merkel B.J."/>
            <person name="Hornburger P."/>
            <person name="Mueller R.-W."/>
            <person name="Bruemmer F."/>
            <person name="Labrenz M."/>
            <person name="Spormann A.M."/>
            <person name="Op Den Camp H."/>
            <person name="Overmann J."/>
            <person name="Amann R."/>
            <person name="Jetten M.S.M."/>
            <person name="Mascher T."/>
            <person name="Medema M.H."/>
            <person name="Devos D.P."/>
            <person name="Kaster A.-K."/>
            <person name="Ovreas L."/>
            <person name="Rohde M."/>
            <person name="Galperin M.Y."/>
            <person name="Jogler C."/>
        </authorList>
    </citation>
    <scope>NUCLEOTIDE SEQUENCE [LARGE SCALE GENOMIC DNA]</scope>
    <source>
        <strain evidence="1 2">Pla111</strain>
    </source>
</reference>
<evidence type="ECO:0000313" key="1">
    <source>
        <dbReference type="EMBL" id="TWT43383.1"/>
    </source>
</evidence>
<protein>
    <submittedName>
        <fullName evidence="1">Uncharacterized protein</fullName>
    </submittedName>
</protein>
<organism evidence="1 2">
    <name type="scientific">Botrimarina hoheduenensis</name>
    <dbReference type="NCBI Taxonomy" id="2528000"/>
    <lineage>
        <taxon>Bacteria</taxon>
        <taxon>Pseudomonadati</taxon>
        <taxon>Planctomycetota</taxon>
        <taxon>Planctomycetia</taxon>
        <taxon>Pirellulales</taxon>
        <taxon>Lacipirellulaceae</taxon>
        <taxon>Botrimarina</taxon>
    </lineage>
</organism>
<sequence>MLAQPCDADLALAGRFRNDPPPEGSRRSLGAVDSCCAWSLVALKSTLECCVALRVAIGCALAASGCALTGEPAASGETGPIVRGQAPPAFEDGWRPAGGVPLYLAPGELSCETDPALFGPPPGAAPWIAPPTYAPQTSLPAAAPQAGWLDFLPAEGGPIASDFGVPVQPTIGDRIANPIYVRTNGGDAAWEAIADVVTDYFPLRTERRVRQVAGIVEEGQLETQWQSAATILEPWKRDTVGAFNRWQSTLQTLRRRAVVRVIPAASGYEIGVRVDKQLEDLPRPELATAGAASLRNDSSLPTDRLNPVDRVRSSERWIDIGRDEPLEQRMLRDIAQRLGGA</sequence>
<accession>A0A5C5VZI5</accession>